<evidence type="ECO:0000313" key="2">
    <source>
        <dbReference type="Proteomes" id="UP000198876"/>
    </source>
</evidence>
<dbReference type="OrthoDB" id="304987at2157"/>
<keyword evidence="2" id="KW-1185">Reference proteome</keyword>
<reference evidence="2" key="1">
    <citation type="submission" date="2016-10" db="EMBL/GenBank/DDBJ databases">
        <authorList>
            <person name="Varghese N."/>
            <person name="Submissions S."/>
        </authorList>
    </citation>
    <scope>NUCLEOTIDE SEQUENCE [LARGE SCALE GENOMIC DNA]</scope>
    <source>
        <strain evidence="2">CGMCC 1.7739</strain>
    </source>
</reference>
<gene>
    <name evidence="1" type="ORF">SAMN04488063_3169</name>
</gene>
<name>A0A1I2VD83_9EURY</name>
<protein>
    <submittedName>
        <fullName evidence="1">Uncharacterized protein</fullName>
    </submittedName>
</protein>
<evidence type="ECO:0000313" key="1">
    <source>
        <dbReference type="EMBL" id="SFG87172.1"/>
    </source>
</evidence>
<dbReference type="EMBL" id="FOOQ01000005">
    <property type="protein sequence ID" value="SFG87172.1"/>
    <property type="molecule type" value="Genomic_DNA"/>
</dbReference>
<proteinExistence type="predicted"/>
<dbReference type="RefSeq" id="WP_092893540.1">
    <property type="nucleotide sequence ID" value="NZ_FOOQ01000005.1"/>
</dbReference>
<accession>A0A1I2VD83</accession>
<sequence>MTDSAPWYRGATLPNRGDGWEVTAVAHRSIASDETVICEVTGQSVPAKSTRLLVTIHRKGMSRDETEQFVVVDEDTLRGWLELEE</sequence>
<dbReference type="Proteomes" id="UP000198876">
    <property type="component" value="Unassembled WGS sequence"/>
</dbReference>
<dbReference type="AlphaFoldDB" id="A0A1I2VD83"/>
<organism evidence="1 2">
    <name type="scientific">Halopelagius inordinatus</name>
    <dbReference type="NCBI Taxonomy" id="553467"/>
    <lineage>
        <taxon>Archaea</taxon>
        <taxon>Methanobacteriati</taxon>
        <taxon>Methanobacteriota</taxon>
        <taxon>Stenosarchaea group</taxon>
        <taxon>Halobacteria</taxon>
        <taxon>Halobacteriales</taxon>
        <taxon>Haloferacaceae</taxon>
    </lineage>
</organism>